<dbReference type="PROSITE" id="PS50135">
    <property type="entry name" value="ZF_ZZ_2"/>
    <property type="match status" value="1"/>
</dbReference>
<keyword evidence="7 12" id="KW-0863">Zinc-finger</keyword>
<dbReference type="InterPro" id="IPR013783">
    <property type="entry name" value="Ig-like_fold"/>
</dbReference>
<feature type="compositionally biased region" description="Low complexity" evidence="13">
    <location>
        <begin position="284"/>
        <end position="293"/>
    </location>
</feature>
<dbReference type="SUPFAM" id="SSF57850">
    <property type="entry name" value="RING/U-box"/>
    <property type="match status" value="1"/>
</dbReference>
<dbReference type="FunFam" id="1.10.8.10:FF:000085">
    <property type="entry name" value="protein NBR1 homolog"/>
    <property type="match status" value="1"/>
</dbReference>
<evidence type="ECO:0000256" key="4">
    <source>
        <dbReference type="ARBA" id="ARBA00022448"/>
    </source>
</evidence>
<dbReference type="Gene3D" id="2.60.40.10">
    <property type="entry name" value="Immunoglobulins"/>
    <property type="match status" value="1"/>
</dbReference>
<evidence type="ECO:0000259" key="14">
    <source>
        <dbReference type="PROSITE" id="PS50030"/>
    </source>
</evidence>
<dbReference type="PROSITE" id="PS50030">
    <property type="entry name" value="UBA"/>
    <property type="match status" value="1"/>
</dbReference>
<dbReference type="InterPro" id="IPR056893">
    <property type="entry name" value="UBA_Nbr1_C"/>
</dbReference>
<dbReference type="Pfam" id="PF00569">
    <property type="entry name" value="ZZ"/>
    <property type="match status" value="1"/>
</dbReference>
<dbReference type="SMART" id="SM00666">
    <property type="entry name" value="PB1"/>
    <property type="match status" value="1"/>
</dbReference>
<dbReference type="CDD" id="cd14319">
    <property type="entry name" value="UBA_NBR1"/>
    <property type="match status" value="1"/>
</dbReference>
<dbReference type="Gene3D" id="3.10.20.90">
    <property type="entry name" value="Phosphatidylinositol 3-kinase Catalytic Subunit, Chain A, domain 1"/>
    <property type="match status" value="1"/>
</dbReference>
<dbReference type="GO" id="GO:0005776">
    <property type="term" value="C:autophagosome"/>
    <property type="evidence" value="ECO:0007669"/>
    <property type="project" value="UniProtKB-SubCell"/>
</dbReference>
<dbReference type="SUPFAM" id="SSF54277">
    <property type="entry name" value="CAD &amp; PB1 domains"/>
    <property type="match status" value="1"/>
</dbReference>
<dbReference type="GO" id="GO:0031410">
    <property type="term" value="C:cytoplasmic vesicle"/>
    <property type="evidence" value="ECO:0007669"/>
    <property type="project" value="UniProtKB-KW"/>
</dbReference>
<keyword evidence="9" id="KW-0653">Protein transport</keyword>
<dbReference type="Pfam" id="PF16158">
    <property type="entry name" value="N_BRCA1_IG"/>
    <property type="match status" value="1"/>
</dbReference>
<protein>
    <recommendedName>
        <fullName evidence="19">Protein NBR1 homolog</fullName>
    </recommendedName>
</protein>
<evidence type="ECO:0000256" key="1">
    <source>
        <dbReference type="ARBA" id="ARBA00004116"/>
    </source>
</evidence>
<name>A0AAV0QTC7_9ROSI</name>
<dbReference type="Gene3D" id="3.30.60.90">
    <property type="match status" value="1"/>
</dbReference>
<dbReference type="Gene3D" id="1.10.8.10">
    <property type="entry name" value="DNA helicase RuvA subunit, C-terminal domain"/>
    <property type="match status" value="2"/>
</dbReference>
<evidence type="ECO:0000256" key="10">
    <source>
        <dbReference type="ARBA" id="ARBA00023006"/>
    </source>
</evidence>
<feature type="domain" description="ZZ-type" evidence="15">
    <location>
        <begin position="369"/>
        <end position="419"/>
    </location>
</feature>
<evidence type="ECO:0000256" key="3">
    <source>
        <dbReference type="ARBA" id="ARBA00011726"/>
    </source>
</evidence>
<feature type="compositionally biased region" description="Low complexity" evidence="13">
    <location>
        <begin position="95"/>
        <end position="109"/>
    </location>
</feature>
<proteinExistence type="predicted"/>
<dbReference type="EMBL" id="CAMGYJ010000010">
    <property type="protein sequence ID" value="CAI0547537.1"/>
    <property type="molecule type" value="Genomic_DNA"/>
</dbReference>
<evidence type="ECO:0000313" key="17">
    <source>
        <dbReference type="EMBL" id="CAI0547537.1"/>
    </source>
</evidence>
<dbReference type="InterPro" id="IPR015940">
    <property type="entry name" value="UBA"/>
</dbReference>
<dbReference type="GO" id="GO:0008270">
    <property type="term" value="F:zinc ion binding"/>
    <property type="evidence" value="ECO:0007669"/>
    <property type="project" value="UniProtKB-KW"/>
</dbReference>
<evidence type="ECO:0000256" key="13">
    <source>
        <dbReference type="SAM" id="MobiDB-lite"/>
    </source>
</evidence>
<dbReference type="GO" id="GO:0015031">
    <property type="term" value="P:protein transport"/>
    <property type="evidence" value="ECO:0007669"/>
    <property type="project" value="UniProtKB-KW"/>
</dbReference>
<evidence type="ECO:0000259" key="16">
    <source>
        <dbReference type="PROSITE" id="PS51745"/>
    </source>
</evidence>
<gene>
    <name evidence="17" type="ORF">LITE_LOCUS44404</name>
</gene>
<keyword evidence="10" id="KW-0072">Autophagy</keyword>
<dbReference type="InterPro" id="IPR053793">
    <property type="entry name" value="PB1-like"/>
</dbReference>
<feature type="compositionally biased region" description="Basic and acidic residues" evidence="13">
    <location>
        <begin position="302"/>
        <end position="311"/>
    </location>
</feature>
<dbReference type="PROSITE" id="PS51745">
    <property type="entry name" value="PB1"/>
    <property type="match status" value="1"/>
</dbReference>
<dbReference type="PANTHER" id="PTHR20930">
    <property type="entry name" value="OVARIAN CARCINOMA ANTIGEN CA125-RELATED"/>
    <property type="match status" value="1"/>
</dbReference>
<organism evidence="17 18">
    <name type="scientific">Linum tenue</name>
    <dbReference type="NCBI Taxonomy" id="586396"/>
    <lineage>
        <taxon>Eukaryota</taxon>
        <taxon>Viridiplantae</taxon>
        <taxon>Streptophyta</taxon>
        <taxon>Embryophyta</taxon>
        <taxon>Tracheophyta</taxon>
        <taxon>Spermatophyta</taxon>
        <taxon>Magnoliopsida</taxon>
        <taxon>eudicotyledons</taxon>
        <taxon>Gunneridae</taxon>
        <taxon>Pentapetalae</taxon>
        <taxon>rosids</taxon>
        <taxon>fabids</taxon>
        <taxon>Malpighiales</taxon>
        <taxon>Linaceae</taxon>
        <taxon>Linum</taxon>
    </lineage>
</organism>
<keyword evidence="5" id="KW-0926">Vacuole</keyword>
<accession>A0AAV0QTC7</accession>
<keyword evidence="18" id="KW-1185">Reference proteome</keyword>
<evidence type="ECO:0000256" key="12">
    <source>
        <dbReference type="PROSITE-ProRule" id="PRU00228"/>
    </source>
</evidence>
<evidence type="ECO:0000256" key="8">
    <source>
        <dbReference type="ARBA" id="ARBA00022833"/>
    </source>
</evidence>
<feature type="region of interest" description="Disordered" evidence="13">
    <location>
        <begin position="256"/>
        <end position="321"/>
    </location>
</feature>
<keyword evidence="11" id="KW-0968">Cytoplasmic vesicle</keyword>
<dbReference type="Pfam" id="PF24932">
    <property type="entry name" value="UBA_NBR1_C"/>
    <property type="match status" value="2"/>
</dbReference>
<dbReference type="SUPFAM" id="SSF46934">
    <property type="entry name" value="UBA-like"/>
    <property type="match status" value="1"/>
</dbReference>
<evidence type="ECO:0000256" key="5">
    <source>
        <dbReference type="ARBA" id="ARBA00022554"/>
    </source>
</evidence>
<comment type="caution">
    <text evidence="17">The sequence shown here is derived from an EMBL/GenBank/DDBJ whole genome shotgun (WGS) entry which is preliminary data.</text>
</comment>
<dbReference type="SMART" id="SM00291">
    <property type="entry name" value="ZnF_ZZ"/>
    <property type="match status" value="1"/>
</dbReference>
<evidence type="ECO:0000256" key="6">
    <source>
        <dbReference type="ARBA" id="ARBA00022723"/>
    </source>
</evidence>
<keyword evidence="4" id="KW-0813">Transport</keyword>
<evidence type="ECO:0000256" key="7">
    <source>
        <dbReference type="ARBA" id="ARBA00022771"/>
    </source>
</evidence>
<dbReference type="PANTHER" id="PTHR20930:SF0">
    <property type="entry name" value="PROTEIN ILRUN"/>
    <property type="match status" value="1"/>
</dbReference>
<evidence type="ECO:0000259" key="15">
    <source>
        <dbReference type="PROSITE" id="PS50135"/>
    </source>
</evidence>
<feature type="compositionally biased region" description="Polar residues" evidence="13">
    <location>
        <begin position="110"/>
        <end position="121"/>
    </location>
</feature>
<keyword evidence="6" id="KW-0479">Metal-binding</keyword>
<dbReference type="InterPro" id="IPR000433">
    <property type="entry name" value="Znf_ZZ"/>
</dbReference>
<dbReference type="InterPro" id="IPR000270">
    <property type="entry name" value="PB1_dom"/>
</dbReference>
<evidence type="ECO:0000256" key="2">
    <source>
        <dbReference type="ARBA" id="ARBA00004419"/>
    </source>
</evidence>
<evidence type="ECO:0008006" key="19">
    <source>
        <dbReference type="Google" id="ProtNLM"/>
    </source>
</evidence>
<evidence type="ECO:0000313" key="18">
    <source>
        <dbReference type="Proteomes" id="UP001154282"/>
    </source>
</evidence>
<dbReference type="InterPro" id="IPR009060">
    <property type="entry name" value="UBA-like_sf"/>
</dbReference>
<feature type="domain" description="PB1" evidence="16">
    <location>
        <begin position="4"/>
        <end position="87"/>
    </location>
</feature>
<reference evidence="17" key="1">
    <citation type="submission" date="2022-08" db="EMBL/GenBank/DDBJ databases">
        <authorList>
            <person name="Gutierrez-Valencia J."/>
        </authorList>
    </citation>
    <scope>NUCLEOTIDE SEQUENCE</scope>
</reference>
<keyword evidence="8" id="KW-0862">Zinc</keyword>
<dbReference type="AlphaFoldDB" id="A0AAV0QTC7"/>
<evidence type="ECO:0000256" key="9">
    <source>
        <dbReference type="ARBA" id="ARBA00022927"/>
    </source>
</evidence>
<dbReference type="InterPro" id="IPR043145">
    <property type="entry name" value="Znf_ZZ_sf"/>
</dbReference>
<dbReference type="Proteomes" id="UP001154282">
    <property type="component" value="Unassembled WGS sequence"/>
</dbReference>
<dbReference type="CDD" id="cd14947">
    <property type="entry name" value="NBR1_like"/>
    <property type="match status" value="1"/>
</dbReference>
<dbReference type="Pfam" id="PF00564">
    <property type="entry name" value="PB1"/>
    <property type="match status" value="1"/>
</dbReference>
<comment type="subcellular location">
    <subcellularLocation>
        <location evidence="2">Cytoplasmic vesicle</location>
        <location evidence="2">Autophagosome</location>
    </subcellularLocation>
    <subcellularLocation>
        <location evidence="1">Vacuole</location>
    </subcellularLocation>
</comment>
<feature type="domain" description="UBA" evidence="14">
    <location>
        <begin position="736"/>
        <end position="785"/>
    </location>
</feature>
<dbReference type="InterPro" id="IPR032350">
    <property type="entry name" value="Nbr1_FW"/>
</dbReference>
<feature type="region of interest" description="Disordered" evidence="13">
    <location>
        <begin position="95"/>
        <end position="121"/>
    </location>
</feature>
<evidence type="ECO:0000256" key="11">
    <source>
        <dbReference type="ARBA" id="ARBA00023329"/>
    </source>
</evidence>
<dbReference type="GO" id="GO:0006914">
    <property type="term" value="P:autophagy"/>
    <property type="evidence" value="ECO:0007669"/>
    <property type="project" value="UniProtKB-KW"/>
</dbReference>
<comment type="subunit">
    <text evidence="3">Homodimers and heterodimers.</text>
</comment>
<sequence length="788" mass="84685">MESTLVIKVRYADTLRRFNAVIKEDGQLALNLDGLRAKVITLFSFPPDAVIGLTYVDEDGDVVTLVDDSDLQDVTRQNLKFLRVDVNLRTEKGASSYAASSGSSTPSRSLETQKPSPTNLGSSVADVLKTLQPALSALPPSVADAVSKISSDLASKAASSGAQFKIDVKEVSKSAQQPLYEALSKISLDLASSAGSSAPVLTDLVDNLSKIGLSYISTPQEPQAAVANAIPQTKDAGTPTVQSAIPCASGDGSLPEDLAGYSADTHGVPRSSNPVSSAHVDLNLDPPSDSSSLVENSAQNKAAEKEMKERSAGVQGPTVNHGGSSCPFSGAELFDSSYTLPPPLPTHFKPSKPFKRSHSRKDGMVGLFHRGVQCDGCGIHPIAGPRYKSMVKENYDLCYLCFAQMGNETDYVKMDKPVTYRHSRSFRGSNCPASSWMFPVSTFKSIPKQGVSVQPRLDSRFILDVNVVDGTVLAPSTPFKKIWRLRNNGNLVWPMGTRLVWIGGDRFSQTDSSVLEIPTNGLPVDAELDVAIDFTSPVLPGRYISYWRMVSPAGTKFGQRIWVLINVDASLSVASGASLQGLNLNLPPVSVDASESPAATVDATSKPSGSALPSEVLVTDMFDQQANSEQEKNFPVNDALFVGNRPSAPQVNSTSSYLPYPMIDLYDSAAGPSSSINNPSAPAAIGTNKPTAEQEGTKVEDYVEESLLKELEEMGFKQVDLNKEILRMNEYDLDRSLDDLCGVGEWDPILEELKEMGFCDNETNKKLLKKNNGSIKRVVIDLLTGEKS</sequence>